<dbReference type="AlphaFoldDB" id="A0A0P0A014"/>
<proteinExistence type="predicted"/>
<dbReference type="OrthoDB" id="7272004at2"/>
<sequence>MTAHILKNDLAAAEITLMAWVDVAEPGARIVYHCGFLVVDTTPNVSKLAKPERESLRATADAAYGLAELGRIHLVQERLGPDRFAYLAIARPQKGAVRTAAEAQFAAAA</sequence>
<organism evidence="1 2">
    <name type="scientific">Celeribacter marinus</name>
    <dbReference type="NCBI Taxonomy" id="1397108"/>
    <lineage>
        <taxon>Bacteria</taxon>
        <taxon>Pseudomonadati</taxon>
        <taxon>Pseudomonadota</taxon>
        <taxon>Alphaproteobacteria</taxon>
        <taxon>Rhodobacterales</taxon>
        <taxon>Roseobacteraceae</taxon>
        <taxon>Celeribacter</taxon>
    </lineage>
</organism>
<dbReference type="KEGG" id="cmar:IMCC12053_2051"/>
<evidence type="ECO:0000313" key="2">
    <source>
        <dbReference type="Proteomes" id="UP000064920"/>
    </source>
</evidence>
<dbReference type="STRING" id="1397108.IMCC12053_2051"/>
<name>A0A0P0A014_9RHOB</name>
<evidence type="ECO:0000313" key="1">
    <source>
        <dbReference type="EMBL" id="ALI55998.1"/>
    </source>
</evidence>
<keyword evidence="2" id="KW-1185">Reference proteome</keyword>
<dbReference type="PATRIC" id="fig|1397108.4.peg.2101"/>
<dbReference type="EMBL" id="CP012023">
    <property type="protein sequence ID" value="ALI55998.1"/>
    <property type="molecule type" value="Genomic_DNA"/>
</dbReference>
<gene>
    <name evidence="1" type="ORF">IMCC12053_2051</name>
</gene>
<accession>A0A0P0A014</accession>
<dbReference type="RefSeq" id="WP_062221181.1">
    <property type="nucleotide sequence ID" value="NZ_CP012023.1"/>
</dbReference>
<dbReference type="Proteomes" id="UP000064920">
    <property type="component" value="Chromosome"/>
</dbReference>
<reference evidence="1 2" key="1">
    <citation type="submission" date="2015-05" db="EMBL/GenBank/DDBJ databases">
        <authorList>
            <person name="Wang D.B."/>
            <person name="Wang M."/>
        </authorList>
    </citation>
    <scope>NUCLEOTIDE SEQUENCE [LARGE SCALE GENOMIC DNA]</scope>
    <source>
        <strain evidence="1 2">IMCC 12053</strain>
    </source>
</reference>
<protein>
    <submittedName>
        <fullName evidence="1">Uncharacterized protein</fullName>
    </submittedName>
</protein>